<feature type="chain" id="PRO_5022109997" description="Cell wall-binding protein" evidence="3">
    <location>
        <begin position="24"/>
        <end position="378"/>
    </location>
</feature>
<evidence type="ECO:0000259" key="4">
    <source>
        <dbReference type="Pfam" id="PF07833"/>
    </source>
</evidence>
<dbReference type="Gene3D" id="2.10.270.10">
    <property type="entry name" value="Cholin Binding"/>
    <property type="match status" value="1"/>
</dbReference>
<dbReference type="InterPro" id="IPR018337">
    <property type="entry name" value="Cell_wall/Cho-bd_repeat"/>
</dbReference>
<reference evidence="6 7" key="1">
    <citation type="submission" date="2019-07" db="EMBL/GenBank/DDBJ databases">
        <title>Whole genome shotgun sequence of Clostridium butyricum NBRC 3858.</title>
        <authorList>
            <person name="Hosoyama A."/>
            <person name="Uohara A."/>
            <person name="Ohji S."/>
            <person name="Ichikawa N."/>
        </authorList>
    </citation>
    <scope>NUCLEOTIDE SEQUENCE [LARGE SCALE GENOMIC DNA]</scope>
    <source>
        <strain evidence="6 7">NBRC 3858</strain>
    </source>
</reference>
<feature type="domain" description="DUF4367" evidence="5">
    <location>
        <begin position="277"/>
        <end position="377"/>
    </location>
</feature>
<dbReference type="EMBL" id="BKBC01000089">
    <property type="protein sequence ID" value="GEQ23244.1"/>
    <property type="molecule type" value="Genomic_DNA"/>
</dbReference>
<dbReference type="InterPro" id="IPR012854">
    <property type="entry name" value="Cu_amine_oxidase-like_N"/>
</dbReference>
<accession>A0A512TSI4</accession>
<dbReference type="RefSeq" id="WP_146869281.1">
    <property type="nucleotide sequence ID" value="NZ_BKBC01000089.1"/>
</dbReference>
<evidence type="ECO:0008006" key="8">
    <source>
        <dbReference type="Google" id="ProtNLM"/>
    </source>
</evidence>
<comment type="caution">
    <text evidence="6">The sequence shown here is derived from an EMBL/GenBank/DDBJ whole genome shotgun (WGS) entry which is preliminary data.</text>
</comment>
<evidence type="ECO:0000256" key="2">
    <source>
        <dbReference type="PROSITE-ProRule" id="PRU00591"/>
    </source>
</evidence>
<feature type="signal peptide" evidence="3">
    <location>
        <begin position="1"/>
        <end position="23"/>
    </location>
</feature>
<dbReference type="Proteomes" id="UP000321089">
    <property type="component" value="Unassembled WGS sequence"/>
</dbReference>
<gene>
    <name evidence="6" type="ORF">CBU02nite_37500</name>
</gene>
<dbReference type="Pfam" id="PF01473">
    <property type="entry name" value="Choline_bind_1"/>
    <property type="match status" value="1"/>
</dbReference>
<evidence type="ECO:0000259" key="5">
    <source>
        <dbReference type="Pfam" id="PF14285"/>
    </source>
</evidence>
<keyword evidence="3" id="KW-0732">Signal</keyword>
<organism evidence="6 7">
    <name type="scientific">Clostridium butyricum</name>
    <dbReference type="NCBI Taxonomy" id="1492"/>
    <lineage>
        <taxon>Bacteria</taxon>
        <taxon>Bacillati</taxon>
        <taxon>Bacillota</taxon>
        <taxon>Clostridia</taxon>
        <taxon>Eubacteriales</taxon>
        <taxon>Clostridiaceae</taxon>
        <taxon>Clostridium</taxon>
    </lineage>
</organism>
<name>A0A512TSI4_CLOBU</name>
<dbReference type="InterPro" id="IPR025377">
    <property type="entry name" value="DUF4367"/>
</dbReference>
<evidence type="ECO:0000256" key="1">
    <source>
        <dbReference type="ARBA" id="ARBA00022737"/>
    </source>
</evidence>
<feature type="repeat" description="Cell wall-binding" evidence="2">
    <location>
        <begin position="198"/>
        <end position="217"/>
    </location>
</feature>
<evidence type="ECO:0000313" key="6">
    <source>
        <dbReference type="EMBL" id="GEQ23244.1"/>
    </source>
</evidence>
<protein>
    <recommendedName>
        <fullName evidence="8">Cell wall-binding protein</fullName>
    </recommendedName>
</protein>
<dbReference type="SUPFAM" id="SSF69360">
    <property type="entry name" value="Cell wall binding repeat"/>
    <property type="match status" value="1"/>
</dbReference>
<evidence type="ECO:0000313" key="7">
    <source>
        <dbReference type="Proteomes" id="UP000321089"/>
    </source>
</evidence>
<evidence type="ECO:0000256" key="3">
    <source>
        <dbReference type="SAM" id="SignalP"/>
    </source>
</evidence>
<keyword evidence="1" id="KW-0677">Repeat</keyword>
<dbReference type="SUPFAM" id="SSF55383">
    <property type="entry name" value="Copper amine oxidase, domain N"/>
    <property type="match status" value="1"/>
</dbReference>
<feature type="domain" description="Copper amine oxidase-like N-terminal" evidence="4">
    <location>
        <begin position="52"/>
        <end position="145"/>
    </location>
</feature>
<dbReference type="Pfam" id="PF07833">
    <property type="entry name" value="Cu_amine_oxidN1"/>
    <property type="match status" value="1"/>
</dbReference>
<proteinExistence type="predicted"/>
<dbReference type="Gene3D" id="3.30.457.10">
    <property type="entry name" value="Copper amine oxidase-like, N-terminal domain"/>
    <property type="match status" value="1"/>
</dbReference>
<dbReference type="Pfam" id="PF14285">
    <property type="entry name" value="DUF4367"/>
    <property type="match status" value="1"/>
</dbReference>
<dbReference type="PROSITE" id="PS51170">
    <property type="entry name" value="CW"/>
    <property type="match status" value="1"/>
</dbReference>
<dbReference type="Pfam" id="PF19085">
    <property type="entry name" value="Choline_bind_2"/>
    <property type="match status" value="1"/>
</dbReference>
<sequence>MKKLMIGLLTIATVTGMTVPTFAGDIYSVDSNLEQRLVSTNISNELVNNVTIGGKNINIGNLNILVNKGKIMVPLKATAKSLGFKVTINKDNRSASLDNANIKTQIKIGIDSYYYESSKAIGMTAPEKLGAEPILVDNNIYVPIKMYNILLNDSNAVGSFWTKTKDGQWVYVDKGELAIGWKLIHNKWYFMNSSGIMENGWIQTNGNWYYLYDNGEMSIDTITPDGYKVDLNGKWDFGKKVSIDEIKTGISSPIEEVKTIEEAQKVLDFNVTFPKEIPSEYDIEYISTISKELFQICYTDGKDELLYRMGQGVNNISGDYNNYKNNNIVEIDDKKIKLSENDDFIKLATWNVNDMSYSISSSNGISKDEMINIIKSVK</sequence>
<dbReference type="AlphaFoldDB" id="A0A512TSI4"/>
<dbReference type="InterPro" id="IPR036582">
    <property type="entry name" value="Mao_N_sf"/>
</dbReference>